<feature type="binding site" evidence="11">
    <location>
        <position position="154"/>
    </location>
    <ligand>
        <name>ATP</name>
        <dbReference type="ChEBI" id="CHEBI:30616"/>
    </ligand>
</feature>
<dbReference type="InterPro" id="IPR050264">
    <property type="entry name" value="Bact_CCA-adding_enz_type3_sf"/>
</dbReference>
<dbReference type="Gene3D" id="1.10.3090.10">
    <property type="entry name" value="cca-adding enzyme, domain 2"/>
    <property type="match status" value="1"/>
</dbReference>
<keyword evidence="4 11" id="KW-0548">Nucleotidyltransferase</keyword>
<feature type="domain" description="Poly A polymerase head" evidence="12">
    <location>
        <begin position="22"/>
        <end position="141"/>
    </location>
</feature>
<dbReference type="Pfam" id="PF13735">
    <property type="entry name" value="tRNA_NucTran2_2"/>
    <property type="match status" value="1"/>
</dbReference>
<evidence type="ECO:0000313" key="16">
    <source>
        <dbReference type="Proteomes" id="UP000242470"/>
    </source>
</evidence>
<dbReference type="InterPro" id="IPR043519">
    <property type="entry name" value="NT_sf"/>
</dbReference>
<sequence length="400" mass="46255">MNTLFEQAKPVLETIKQHGHDAYFVGGAVRDYLMEREIHDVDITTSATPDEIEAIFPKTVPIGKEHGTINVVMEDDQYEVTTFRAEGDYDDHRRPNEVYFVRDLYEDVKRRDFTMNAIAMDSDYQLHDYFHGQRDIEQCVIKTVGPATERFEEDALRILRGLRFQAQLGFSIAPETYEAMAQLIDQLAYLSVERIVVELQKLIAGKHVAESYQYMLTLNAFHYMPFFEHFNMDAFTVDRSVTFNDFIALLFVQQAPLAALSELKLSNKDKQYINRLVEVINQLPEISTKATLKRFVYDYGKELILHALSLEDVMEKNNIATPSTLIINTQIIRETSSQLPISKRQDLVVTGKDLLDHTERKGGPWVKDVLYQLENAVINNQVHNSKDLLLEWMDKHVEIQ</sequence>
<comment type="caution">
    <text evidence="15">The sequence shown here is derived from an EMBL/GenBank/DDBJ whole genome shotgun (WGS) entry which is preliminary data.</text>
</comment>
<dbReference type="RefSeq" id="WP_059106769.1">
    <property type="nucleotide sequence ID" value="NZ_AP024589.1"/>
</dbReference>
<feature type="domain" description="CCA-adding enzyme C-terminal" evidence="14">
    <location>
        <begin position="254"/>
        <end position="392"/>
    </location>
</feature>
<keyword evidence="8 11" id="KW-0067">ATP-binding</keyword>
<feature type="binding site" evidence="11">
    <location>
        <position position="111"/>
    </location>
    <ligand>
        <name>CTP</name>
        <dbReference type="ChEBI" id="CHEBI:37563"/>
    </ligand>
</feature>
<dbReference type="Pfam" id="PF01743">
    <property type="entry name" value="PolyA_pol"/>
    <property type="match status" value="1"/>
</dbReference>
<feature type="binding site" evidence="11">
    <location>
        <position position="42"/>
    </location>
    <ligand>
        <name>Mg(2+)</name>
        <dbReference type="ChEBI" id="CHEBI:18420"/>
    </ligand>
</feature>
<dbReference type="InterPro" id="IPR002646">
    <property type="entry name" value="PolA_pol_head_dom"/>
</dbReference>
<keyword evidence="7 11" id="KW-0692">RNA repair</keyword>
<comment type="subunit">
    <text evidence="11">Homodimer.</text>
</comment>
<feature type="binding site" evidence="11">
    <location>
        <position position="111"/>
    </location>
    <ligand>
        <name>ATP</name>
        <dbReference type="ChEBI" id="CHEBI:30616"/>
    </ligand>
</feature>
<keyword evidence="3 11" id="KW-0819">tRNA processing</keyword>
<keyword evidence="9 11" id="KW-0460">Magnesium</keyword>
<dbReference type="SUPFAM" id="SSF81891">
    <property type="entry name" value="Poly A polymerase C-terminal region-like"/>
    <property type="match status" value="1"/>
</dbReference>
<dbReference type="InterPro" id="IPR032828">
    <property type="entry name" value="PolyA_RNA-bd"/>
</dbReference>
<dbReference type="NCBIfam" id="NF009814">
    <property type="entry name" value="PRK13299.1"/>
    <property type="match status" value="1"/>
</dbReference>
<dbReference type="HAMAP" id="MF_01263">
    <property type="entry name" value="CCA_bact_type3"/>
    <property type="match status" value="1"/>
</dbReference>
<evidence type="ECO:0000256" key="3">
    <source>
        <dbReference type="ARBA" id="ARBA00022694"/>
    </source>
</evidence>
<evidence type="ECO:0000256" key="6">
    <source>
        <dbReference type="ARBA" id="ARBA00022741"/>
    </source>
</evidence>
<dbReference type="SUPFAM" id="SSF81301">
    <property type="entry name" value="Nucleotidyltransferase"/>
    <property type="match status" value="1"/>
</dbReference>
<feature type="binding site" evidence="11">
    <location>
        <position position="154"/>
    </location>
    <ligand>
        <name>CTP</name>
        <dbReference type="ChEBI" id="CHEBI:37563"/>
    </ligand>
</feature>
<dbReference type="PANTHER" id="PTHR46173:SF1">
    <property type="entry name" value="CCA TRNA NUCLEOTIDYLTRANSFERASE 1, MITOCHONDRIAL"/>
    <property type="match status" value="1"/>
</dbReference>
<protein>
    <recommendedName>
        <fullName evidence="11">CCA-adding enzyme</fullName>
        <ecNumber evidence="11">2.7.7.72</ecNumber>
    </recommendedName>
    <alternativeName>
        <fullName evidence="11">CCA tRNA nucleotidyltransferase</fullName>
    </alternativeName>
    <alternativeName>
        <fullName evidence="11">tRNA CCA-pyrophosphorylase</fullName>
    </alternativeName>
    <alternativeName>
        <fullName evidence="11">tRNA adenylyl-/cytidylyl- transferase</fullName>
    </alternativeName>
    <alternativeName>
        <fullName evidence="11">tRNA nucleotidyltransferase</fullName>
    </alternativeName>
    <alternativeName>
        <fullName evidence="11">tRNA-NT</fullName>
    </alternativeName>
</protein>
<gene>
    <name evidence="11" type="primary">cca</name>
    <name evidence="15" type="ORF">CD158_01985</name>
</gene>
<evidence type="ECO:0000256" key="10">
    <source>
        <dbReference type="ARBA" id="ARBA00022884"/>
    </source>
</evidence>
<keyword evidence="6 11" id="KW-0547">Nucleotide-binding</keyword>
<dbReference type="InterPro" id="IPR032810">
    <property type="entry name" value="CCA-adding_enz_C"/>
</dbReference>
<dbReference type="Gene3D" id="3.30.460.10">
    <property type="entry name" value="Beta Polymerase, domain 2"/>
    <property type="match status" value="1"/>
</dbReference>
<evidence type="ECO:0000256" key="1">
    <source>
        <dbReference type="ARBA" id="ARBA00001946"/>
    </source>
</evidence>
<dbReference type="Pfam" id="PF12627">
    <property type="entry name" value="PolyA_pol_RNAbd"/>
    <property type="match status" value="1"/>
</dbReference>
<dbReference type="InterPro" id="IPR023068">
    <property type="entry name" value="CCA-adding_enz_firmicutes"/>
</dbReference>
<dbReference type="GO" id="GO:0000287">
    <property type="term" value="F:magnesium ion binding"/>
    <property type="evidence" value="ECO:0007669"/>
    <property type="project" value="UniProtKB-UniRule"/>
</dbReference>
<dbReference type="GO" id="GO:0001680">
    <property type="term" value="P:tRNA 3'-terminal CCA addition"/>
    <property type="evidence" value="ECO:0007669"/>
    <property type="project" value="UniProtKB-UniRule"/>
</dbReference>
<evidence type="ECO:0000313" key="15">
    <source>
        <dbReference type="EMBL" id="PNZ68943.1"/>
    </source>
</evidence>
<feature type="binding site" evidence="11">
    <location>
        <position position="27"/>
    </location>
    <ligand>
        <name>ATP</name>
        <dbReference type="ChEBI" id="CHEBI:30616"/>
    </ligand>
</feature>
<dbReference type="GO" id="GO:0000049">
    <property type="term" value="F:tRNA binding"/>
    <property type="evidence" value="ECO:0007669"/>
    <property type="project" value="UniProtKB-UniRule"/>
</dbReference>
<evidence type="ECO:0000256" key="9">
    <source>
        <dbReference type="ARBA" id="ARBA00022842"/>
    </source>
</evidence>
<keyword evidence="10 11" id="KW-0694">RNA-binding</keyword>
<feature type="binding site" evidence="11">
    <location>
        <position position="30"/>
    </location>
    <ligand>
        <name>CTP</name>
        <dbReference type="ChEBI" id="CHEBI:37563"/>
    </ligand>
</feature>
<feature type="binding site" evidence="11">
    <location>
        <position position="40"/>
    </location>
    <ligand>
        <name>Mg(2+)</name>
        <dbReference type="ChEBI" id="CHEBI:18420"/>
    </ligand>
</feature>
<comment type="cofactor">
    <cofactor evidence="1 11">
        <name>Mg(2+)</name>
        <dbReference type="ChEBI" id="CHEBI:18420"/>
    </cofactor>
</comment>
<evidence type="ECO:0000256" key="7">
    <source>
        <dbReference type="ARBA" id="ARBA00022800"/>
    </source>
</evidence>
<feature type="binding site" evidence="11">
    <location>
        <position position="163"/>
    </location>
    <ligand>
        <name>ATP</name>
        <dbReference type="ChEBI" id="CHEBI:30616"/>
    </ligand>
</feature>
<comment type="miscellaneous">
    <text evidence="11">A single active site specifically recognizes both ATP and CTP and is responsible for their addition.</text>
</comment>
<dbReference type="PANTHER" id="PTHR46173">
    <property type="entry name" value="CCA TRNA NUCLEOTIDYLTRANSFERASE 1, MITOCHONDRIAL"/>
    <property type="match status" value="1"/>
</dbReference>
<feature type="binding site" evidence="11">
    <location>
        <position position="30"/>
    </location>
    <ligand>
        <name>ATP</name>
        <dbReference type="ChEBI" id="CHEBI:30616"/>
    </ligand>
</feature>
<dbReference type="EC" id="2.7.7.72" evidence="11"/>
<dbReference type="Proteomes" id="UP000242470">
    <property type="component" value="Unassembled WGS sequence"/>
</dbReference>
<reference evidence="15 16" key="1">
    <citation type="submission" date="2017-08" db="EMBL/GenBank/DDBJ databases">
        <title>Draft genome sequences of 64 type strains of genus Staph aureus.</title>
        <authorList>
            <person name="Cole K."/>
            <person name="Golubchik T."/>
            <person name="Russell J."/>
            <person name="Foster D."/>
            <person name="Llewelyn M."/>
            <person name="Wilson D."/>
            <person name="Crook D."/>
            <person name="Paul J."/>
        </authorList>
    </citation>
    <scope>NUCLEOTIDE SEQUENCE [LARGE SCALE GENOMIC DNA]</scope>
    <source>
        <strain evidence="15 16">NCTC 12101</strain>
    </source>
</reference>
<dbReference type="GO" id="GO:0005524">
    <property type="term" value="F:ATP binding"/>
    <property type="evidence" value="ECO:0007669"/>
    <property type="project" value="UniProtKB-UniRule"/>
</dbReference>
<evidence type="ECO:0000256" key="2">
    <source>
        <dbReference type="ARBA" id="ARBA00022679"/>
    </source>
</evidence>
<evidence type="ECO:0000256" key="4">
    <source>
        <dbReference type="ARBA" id="ARBA00022695"/>
    </source>
</evidence>
<evidence type="ECO:0000259" key="14">
    <source>
        <dbReference type="Pfam" id="PF13735"/>
    </source>
</evidence>
<feature type="domain" description="tRNA nucleotidyltransferase/poly(A) polymerase RNA and SrmB- binding" evidence="13">
    <location>
        <begin position="169"/>
        <end position="227"/>
    </location>
</feature>
<comment type="catalytic activity">
    <reaction evidence="11">
        <text>a tRNA with a 3' CCA end + 2 CTP + ATP = a tRNA with a 3' CCACCA end + 3 diphosphate</text>
        <dbReference type="Rhea" id="RHEA:76235"/>
        <dbReference type="Rhea" id="RHEA-COMP:10468"/>
        <dbReference type="Rhea" id="RHEA-COMP:18655"/>
        <dbReference type="ChEBI" id="CHEBI:30616"/>
        <dbReference type="ChEBI" id="CHEBI:33019"/>
        <dbReference type="ChEBI" id="CHEBI:37563"/>
        <dbReference type="ChEBI" id="CHEBI:83071"/>
        <dbReference type="ChEBI" id="CHEBI:195187"/>
    </reaction>
</comment>
<evidence type="ECO:0000256" key="5">
    <source>
        <dbReference type="ARBA" id="ARBA00022723"/>
    </source>
</evidence>
<feature type="binding site" evidence="11">
    <location>
        <position position="160"/>
    </location>
    <ligand>
        <name>CTP</name>
        <dbReference type="ChEBI" id="CHEBI:37563"/>
    </ligand>
</feature>
<evidence type="ECO:0000259" key="12">
    <source>
        <dbReference type="Pfam" id="PF01743"/>
    </source>
</evidence>
<dbReference type="CDD" id="cd05398">
    <property type="entry name" value="NT_ClassII-CCAase"/>
    <property type="match status" value="1"/>
</dbReference>
<feature type="binding site" evidence="11">
    <location>
        <position position="157"/>
    </location>
    <ligand>
        <name>CTP</name>
        <dbReference type="ChEBI" id="CHEBI:37563"/>
    </ligand>
</feature>
<dbReference type="EMBL" id="PPQW01000007">
    <property type="protein sequence ID" value="PNZ68943.1"/>
    <property type="molecule type" value="Genomic_DNA"/>
</dbReference>
<keyword evidence="2 11" id="KW-0808">Transferase</keyword>
<comment type="function">
    <text evidence="11">Catalyzes the addition and repair of the essential 3'-terminal CCA sequence in tRNAs without using a nucleic acid template. Adds these three nucleotides in the order of C, C, and A to the tRNA nucleotide-73, using CTP and ATP as substrates and producing inorganic pyrophosphate. tRNA 3'-terminal CCA addition is required both for tRNA processing and repair. Also involved in tRNA surveillance by mediating tandem CCA addition to generate a CCACCA at the 3' terminus of unstable tRNAs. While stable tRNAs receive only 3'-terminal CCA, unstable tRNAs are marked with CCACCA and rapidly degraded.</text>
</comment>
<feature type="binding site" evidence="11">
    <location>
        <position position="160"/>
    </location>
    <ligand>
        <name>ATP</name>
        <dbReference type="ChEBI" id="CHEBI:30616"/>
    </ligand>
</feature>
<comment type="catalytic activity">
    <reaction evidence="11">
        <text>a tRNA precursor + 2 CTP + ATP = a tRNA with a 3' CCA end + 3 diphosphate</text>
        <dbReference type="Rhea" id="RHEA:14433"/>
        <dbReference type="Rhea" id="RHEA-COMP:10465"/>
        <dbReference type="Rhea" id="RHEA-COMP:10468"/>
        <dbReference type="ChEBI" id="CHEBI:30616"/>
        <dbReference type="ChEBI" id="CHEBI:33019"/>
        <dbReference type="ChEBI" id="CHEBI:37563"/>
        <dbReference type="ChEBI" id="CHEBI:74896"/>
        <dbReference type="ChEBI" id="CHEBI:83071"/>
        <dbReference type="EC" id="2.7.7.72"/>
    </reaction>
</comment>
<dbReference type="AlphaFoldDB" id="A0AAP8TTU2"/>
<accession>A0AAP8TTU2</accession>
<evidence type="ECO:0000259" key="13">
    <source>
        <dbReference type="Pfam" id="PF12627"/>
    </source>
</evidence>
<dbReference type="GeneID" id="64982240"/>
<feature type="binding site" evidence="11">
    <location>
        <position position="27"/>
    </location>
    <ligand>
        <name>CTP</name>
        <dbReference type="ChEBI" id="CHEBI:37563"/>
    </ligand>
</feature>
<evidence type="ECO:0000256" key="8">
    <source>
        <dbReference type="ARBA" id="ARBA00022840"/>
    </source>
</evidence>
<feature type="binding site" evidence="11">
    <location>
        <position position="163"/>
    </location>
    <ligand>
        <name>CTP</name>
        <dbReference type="ChEBI" id="CHEBI:37563"/>
    </ligand>
</feature>
<dbReference type="Gene3D" id="1.10.246.80">
    <property type="match status" value="1"/>
</dbReference>
<dbReference type="GO" id="GO:0004810">
    <property type="term" value="F:CCA tRNA nucleotidyltransferase activity"/>
    <property type="evidence" value="ECO:0007669"/>
    <property type="project" value="UniProtKB-UniRule"/>
</dbReference>
<name>A0AAP8TTU2_9STAP</name>
<comment type="similarity">
    <text evidence="11">Belongs to the tRNA nucleotidyltransferase/poly(A) polymerase family. Bacterial CCA-adding enzyme type 3 subfamily.</text>
</comment>
<keyword evidence="5 11" id="KW-0479">Metal-binding</keyword>
<evidence type="ECO:0000256" key="11">
    <source>
        <dbReference type="HAMAP-Rule" id="MF_01263"/>
    </source>
</evidence>
<feature type="binding site" evidence="11">
    <location>
        <position position="157"/>
    </location>
    <ligand>
        <name>ATP</name>
        <dbReference type="ChEBI" id="CHEBI:30616"/>
    </ligand>
</feature>
<proteinExistence type="inferred from homology"/>
<dbReference type="GO" id="GO:0042245">
    <property type="term" value="P:RNA repair"/>
    <property type="evidence" value="ECO:0007669"/>
    <property type="project" value="UniProtKB-KW"/>
</dbReference>
<organism evidence="15 16">
    <name type="scientific">Staphylococcus auricularis</name>
    <dbReference type="NCBI Taxonomy" id="29379"/>
    <lineage>
        <taxon>Bacteria</taxon>
        <taxon>Bacillati</taxon>
        <taxon>Bacillota</taxon>
        <taxon>Bacilli</taxon>
        <taxon>Bacillales</taxon>
        <taxon>Staphylococcaceae</taxon>
        <taxon>Staphylococcus</taxon>
    </lineage>
</organism>